<proteinExistence type="predicted"/>
<dbReference type="InterPro" id="IPR005530">
    <property type="entry name" value="SPW"/>
</dbReference>
<accession>A0ABP9PP54</accession>
<keyword evidence="1" id="KW-0472">Membrane</keyword>
<feature type="transmembrane region" description="Helical" evidence="1">
    <location>
        <begin position="96"/>
        <end position="114"/>
    </location>
</feature>
<gene>
    <name evidence="3" type="ORF">GCM10023321_14210</name>
</gene>
<evidence type="ECO:0000256" key="1">
    <source>
        <dbReference type="SAM" id="Phobius"/>
    </source>
</evidence>
<dbReference type="EMBL" id="BAABJP010000005">
    <property type="protein sequence ID" value="GAA5149810.1"/>
    <property type="molecule type" value="Genomic_DNA"/>
</dbReference>
<organism evidence="3 4">
    <name type="scientific">Pseudonocardia eucalypti</name>
    <dbReference type="NCBI Taxonomy" id="648755"/>
    <lineage>
        <taxon>Bacteria</taxon>
        <taxon>Bacillati</taxon>
        <taxon>Actinomycetota</taxon>
        <taxon>Actinomycetes</taxon>
        <taxon>Pseudonocardiales</taxon>
        <taxon>Pseudonocardiaceae</taxon>
        <taxon>Pseudonocardia</taxon>
    </lineage>
</organism>
<keyword evidence="4" id="KW-1185">Reference proteome</keyword>
<feature type="transmembrane region" description="Helical" evidence="1">
    <location>
        <begin position="71"/>
        <end position="89"/>
    </location>
</feature>
<keyword evidence="1" id="KW-1133">Transmembrane helix</keyword>
<reference evidence="4" key="1">
    <citation type="journal article" date="2019" name="Int. J. Syst. Evol. Microbiol.">
        <title>The Global Catalogue of Microorganisms (GCM) 10K type strain sequencing project: providing services to taxonomists for standard genome sequencing and annotation.</title>
        <authorList>
            <consortium name="The Broad Institute Genomics Platform"/>
            <consortium name="The Broad Institute Genome Sequencing Center for Infectious Disease"/>
            <person name="Wu L."/>
            <person name="Ma J."/>
        </authorList>
    </citation>
    <scope>NUCLEOTIDE SEQUENCE [LARGE SCALE GENOMIC DNA]</scope>
    <source>
        <strain evidence="4">JCM 18303</strain>
    </source>
</reference>
<evidence type="ECO:0000259" key="2">
    <source>
        <dbReference type="Pfam" id="PF03779"/>
    </source>
</evidence>
<feature type="transmembrane region" description="Helical" evidence="1">
    <location>
        <begin position="47"/>
        <end position="65"/>
    </location>
</feature>
<dbReference type="Proteomes" id="UP001428817">
    <property type="component" value="Unassembled WGS sequence"/>
</dbReference>
<name>A0ABP9PP54_9PSEU</name>
<evidence type="ECO:0000313" key="3">
    <source>
        <dbReference type="EMBL" id="GAA5149810.1"/>
    </source>
</evidence>
<keyword evidence="1" id="KW-0812">Transmembrane</keyword>
<dbReference type="RefSeq" id="WP_185060953.1">
    <property type="nucleotide sequence ID" value="NZ_BAABJP010000005.1"/>
</dbReference>
<comment type="caution">
    <text evidence="3">The sequence shown here is derived from an EMBL/GenBank/DDBJ whole genome shotgun (WGS) entry which is preliminary data.</text>
</comment>
<sequence length="157" mass="16161">MTSENPPTTPPMAEHPDLAEVQHAHDQLRQRYEDAAETPMGQLTDGLIILAGLYLAIAPAMFAFGESLSTNNMVVGLAIAVLGFSFASAYGATHRAAWVCPVLGAWMIVSVFVIGPVTLGTALSNVVAGAVALLCGLAMLGTGSGRLAGARPRRSGG</sequence>
<feature type="transmembrane region" description="Helical" evidence="1">
    <location>
        <begin position="126"/>
        <end position="148"/>
    </location>
</feature>
<protein>
    <recommendedName>
        <fullName evidence="2">SPW repeat-containing integral membrane domain-containing protein</fullName>
    </recommendedName>
</protein>
<feature type="domain" description="SPW repeat-containing integral membrane" evidence="2">
    <location>
        <begin position="44"/>
        <end position="137"/>
    </location>
</feature>
<dbReference type="Pfam" id="PF03779">
    <property type="entry name" value="SPW"/>
    <property type="match status" value="1"/>
</dbReference>
<evidence type="ECO:0000313" key="4">
    <source>
        <dbReference type="Proteomes" id="UP001428817"/>
    </source>
</evidence>